<evidence type="ECO:0000256" key="1">
    <source>
        <dbReference type="ARBA" id="ARBA00022737"/>
    </source>
</evidence>
<dbReference type="InterPro" id="IPR036352">
    <property type="entry name" value="Semap_dom_sf"/>
</dbReference>
<evidence type="ECO:0000256" key="2">
    <source>
        <dbReference type="ARBA" id="ARBA00022902"/>
    </source>
</evidence>
<dbReference type="SMART" id="SM00209">
    <property type="entry name" value="TSP1"/>
    <property type="match status" value="4"/>
</dbReference>
<dbReference type="Pfam" id="PF01403">
    <property type="entry name" value="Sema"/>
    <property type="match status" value="1"/>
</dbReference>
<dbReference type="EMBL" id="JBBPFD010000021">
    <property type="protein sequence ID" value="KAK7882678.1"/>
    <property type="molecule type" value="Genomic_DNA"/>
</dbReference>
<dbReference type="FunFam" id="2.20.100.10:FF:000001">
    <property type="entry name" value="semaphorin-5A isoform X1"/>
    <property type="match status" value="3"/>
</dbReference>
<accession>A0AAW0N1V6</accession>
<name>A0AAW0N1V6_9GOBI</name>
<dbReference type="InterPro" id="IPR057563">
    <property type="entry name" value="Sema5A/B-like_TSP-1"/>
</dbReference>
<evidence type="ECO:0000313" key="10">
    <source>
        <dbReference type="Proteomes" id="UP001460270"/>
    </source>
</evidence>
<dbReference type="Pfam" id="PF00090">
    <property type="entry name" value="TSP_1"/>
    <property type="match status" value="4"/>
</dbReference>
<evidence type="ECO:0000259" key="8">
    <source>
        <dbReference type="PROSITE" id="PS51004"/>
    </source>
</evidence>
<dbReference type="SUPFAM" id="SSF101912">
    <property type="entry name" value="Sema domain"/>
    <property type="match status" value="1"/>
</dbReference>
<evidence type="ECO:0000256" key="3">
    <source>
        <dbReference type="ARBA" id="ARBA00023157"/>
    </source>
</evidence>
<dbReference type="InterPro" id="IPR001627">
    <property type="entry name" value="Semap_dom"/>
</dbReference>
<evidence type="ECO:0000256" key="4">
    <source>
        <dbReference type="ARBA" id="ARBA00023180"/>
    </source>
</evidence>
<keyword evidence="3" id="KW-1015">Disulfide bond</keyword>
<dbReference type="InterPro" id="IPR015943">
    <property type="entry name" value="WD40/YVTN_repeat-like_dom_sf"/>
</dbReference>
<evidence type="ECO:0000256" key="5">
    <source>
        <dbReference type="PROSITE-ProRule" id="PRU00352"/>
    </source>
</evidence>
<dbReference type="PANTHER" id="PTHR22906:SF21">
    <property type="entry name" value="SEMA DOMAIN-CONTAINING PROTEIN"/>
    <property type="match status" value="1"/>
</dbReference>
<dbReference type="Gene3D" id="2.130.10.10">
    <property type="entry name" value="YVTN repeat-like/Quinoprotein amine dehydrogenase"/>
    <property type="match status" value="2"/>
</dbReference>
<evidence type="ECO:0000256" key="7">
    <source>
        <dbReference type="SAM" id="Phobius"/>
    </source>
</evidence>
<keyword evidence="10" id="KW-1185">Reference proteome</keyword>
<proteinExistence type="predicted"/>
<keyword evidence="7" id="KW-0472">Membrane</keyword>
<sequence>MTCGTNAFQPLCTTRESLTSSRPRHRLFTFFFLRENAVEHDCGKTVYSRVARVCKNDIGGVFCWRTPGPLRDDIRARSKRGSDGAQLQDAQRLYLMNDVVQPETTDPLVMQDDVRFSSLVVDIVQGMDTLYHVIYISTEYGSILKALATPNKSLQGCYLEEMELLPSGLRQPILSLQILHSDRSLFVGLSDRVLKIPLERCSTYKTETFCNEGVACPQPIFWSPWGSWTKCSSDCGGGVHSRVRNCENGNTCPGCALEYKACNLELCPEVKRNTPWTPWMPVNVTQGGARQEQRVRYMCRAHLSDPHELQIGRRKVETRFCPNDGTAACETDTLVEELLKAPVVRVAGNSWTSWDSWSSCTQSCNRGYRTRRRSCSGPEGKSAPIGCRGSPVEYQDCNVQACPVKGSWSCWSSWSPCSVGCGGGHYQRTRSCNSPSPSNGGDICIGLHTEEALCNTHTCDGGWMAWSLWSACDDSGLQMRSRVCGSQNGTPCVGNSTQKRDCNEIPVILPASGFDKDQQCGAFTSIHLIATGVSCFLGAGLLSFLVYVYCQRFHKPSQESAVIHPTTPNHLNYKGNTTPKNEKYTPMEFKTLNKNNLLPDERSNFYPTPLQQTNVYTTTYYPPGLGKFDYQPNSSPSPCRTYNHSNNSNSNNSSS</sequence>
<comment type="caution">
    <text evidence="9">The sequence shown here is derived from an EMBL/GenBank/DDBJ whole genome shotgun (WGS) entry which is preliminary data.</text>
</comment>
<feature type="region of interest" description="Disordered" evidence="6">
    <location>
        <begin position="631"/>
        <end position="655"/>
    </location>
</feature>
<evidence type="ECO:0000256" key="6">
    <source>
        <dbReference type="SAM" id="MobiDB-lite"/>
    </source>
</evidence>
<dbReference type="PANTHER" id="PTHR22906">
    <property type="entry name" value="PROPERDIN"/>
    <property type="match status" value="1"/>
</dbReference>
<protein>
    <recommendedName>
        <fullName evidence="8">Sema domain-containing protein</fullName>
    </recommendedName>
</protein>
<keyword evidence="1" id="KW-0677">Repeat</keyword>
<dbReference type="Proteomes" id="UP001460270">
    <property type="component" value="Unassembled WGS sequence"/>
</dbReference>
<keyword evidence="7" id="KW-1133">Transmembrane helix</keyword>
<dbReference type="SUPFAM" id="SSF82895">
    <property type="entry name" value="TSP-1 type 1 repeat"/>
    <property type="match status" value="4"/>
</dbReference>
<keyword evidence="2" id="KW-0524">Neurogenesis</keyword>
<reference evidence="10" key="1">
    <citation type="submission" date="2024-04" db="EMBL/GenBank/DDBJ databases">
        <title>Salinicola lusitanus LLJ914,a marine bacterium isolated from the Okinawa Trough.</title>
        <authorList>
            <person name="Li J."/>
        </authorList>
    </citation>
    <scope>NUCLEOTIDE SEQUENCE [LARGE SCALE GENOMIC DNA]</scope>
</reference>
<dbReference type="Gene3D" id="2.20.100.10">
    <property type="entry name" value="Thrombospondin type-1 (TSP1) repeat"/>
    <property type="match status" value="4"/>
</dbReference>
<dbReference type="Pfam" id="PF23260">
    <property type="entry name" value="TSP1_2"/>
    <property type="match status" value="1"/>
</dbReference>
<gene>
    <name evidence="9" type="ORF">WMY93_028852</name>
</gene>
<dbReference type="PROSITE" id="PS50092">
    <property type="entry name" value="TSP1"/>
    <property type="match status" value="4"/>
</dbReference>
<feature type="compositionally biased region" description="Polar residues" evidence="6">
    <location>
        <begin position="631"/>
        <end position="642"/>
    </location>
</feature>
<evidence type="ECO:0000313" key="9">
    <source>
        <dbReference type="EMBL" id="KAK7882678.1"/>
    </source>
</evidence>
<keyword evidence="7" id="KW-0812">Transmembrane</keyword>
<feature type="domain" description="Sema" evidence="8">
    <location>
        <begin position="1"/>
        <end position="198"/>
    </location>
</feature>
<dbReference type="GO" id="GO:0007399">
    <property type="term" value="P:nervous system development"/>
    <property type="evidence" value="ECO:0007669"/>
    <property type="project" value="UniProtKB-KW"/>
</dbReference>
<dbReference type="PRINTS" id="PR01705">
    <property type="entry name" value="TSP1REPEAT"/>
</dbReference>
<feature type="transmembrane region" description="Helical" evidence="7">
    <location>
        <begin position="526"/>
        <end position="550"/>
    </location>
</feature>
<dbReference type="InterPro" id="IPR000884">
    <property type="entry name" value="TSP1_rpt"/>
</dbReference>
<feature type="compositionally biased region" description="Low complexity" evidence="6">
    <location>
        <begin position="643"/>
        <end position="655"/>
    </location>
</feature>
<dbReference type="AlphaFoldDB" id="A0AAW0N1V6"/>
<dbReference type="PROSITE" id="PS51004">
    <property type="entry name" value="SEMA"/>
    <property type="match status" value="1"/>
</dbReference>
<dbReference type="InterPro" id="IPR036383">
    <property type="entry name" value="TSP1_rpt_sf"/>
</dbReference>
<comment type="caution">
    <text evidence="5">Lacks conserved residue(s) required for the propagation of feature annotation.</text>
</comment>
<organism evidence="9 10">
    <name type="scientific">Mugilogobius chulae</name>
    <name type="common">yellowstripe goby</name>
    <dbReference type="NCBI Taxonomy" id="88201"/>
    <lineage>
        <taxon>Eukaryota</taxon>
        <taxon>Metazoa</taxon>
        <taxon>Chordata</taxon>
        <taxon>Craniata</taxon>
        <taxon>Vertebrata</taxon>
        <taxon>Euteleostomi</taxon>
        <taxon>Actinopterygii</taxon>
        <taxon>Neopterygii</taxon>
        <taxon>Teleostei</taxon>
        <taxon>Neoteleostei</taxon>
        <taxon>Acanthomorphata</taxon>
        <taxon>Gobiaria</taxon>
        <taxon>Gobiiformes</taxon>
        <taxon>Gobioidei</taxon>
        <taxon>Gobiidae</taxon>
        <taxon>Gobionellinae</taxon>
        <taxon>Mugilogobius</taxon>
    </lineage>
</organism>
<keyword evidence="4" id="KW-0325">Glycoprotein</keyword>
<dbReference type="InterPro" id="IPR052065">
    <property type="entry name" value="Compl_asym_regulator"/>
</dbReference>